<accession>A0ABW4L8P2</accession>
<organism evidence="3 4">
    <name type="scientific">Georgenia deserti</name>
    <dbReference type="NCBI Taxonomy" id="2093781"/>
    <lineage>
        <taxon>Bacteria</taxon>
        <taxon>Bacillati</taxon>
        <taxon>Actinomycetota</taxon>
        <taxon>Actinomycetes</taxon>
        <taxon>Micrococcales</taxon>
        <taxon>Bogoriellaceae</taxon>
        <taxon>Georgenia</taxon>
    </lineage>
</organism>
<evidence type="ECO:0000313" key="4">
    <source>
        <dbReference type="Proteomes" id="UP001597277"/>
    </source>
</evidence>
<dbReference type="InterPro" id="IPR047650">
    <property type="entry name" value="Transpos_IS110"/>
</dbReference>
<dbReference type="Proteomes" id="UP001597277">
    <property type="component" value="Unassembled WGS sequence"/>
</dbReference>
<dbReference type="Pfam" id="PF02371">
    <property type="entry name" value="Transposase_20"/>
    <property type="match status" value="1"/>
</dbReference>
<evidence type="ECO:0000313" key="3">
    <source>
        <dbReference type="EMBL" id="MFD1719244.1"/>
    </source>
</evidence>
<name>A0ABW4L8P2_9MICO</name>
<gene>
    <name evidence="3" type="ORF">ACFSE6_15485</name>
</gene>
<dbReference type="InterPro" id="IPR002525">
    <property type="entry name" value="Transp_IS110-like_N"/>
</dbReference>
<comment type="caution">
    <text evidence="3">The sequence shown here is derived from an EMBL/GenBank/DDBJ whole genome shotgun (WGS) entry which is preliminary data.</text>
</comment>
<dbReference type="PANTHER" id="PTHR33055:SF3">
    <property type="entry name" value="PUTATIVE TRANSPOSASE FOR IS117-RELATED"/>
    <property type="match status" value="1"/>
</dbReference>
<feature type="domain" description="Transposase IS116/IS110/IS902 C-terminal" evidence="2">
    <location>
        <begin position="276"/>
        <end position="360"/>
    </location>
</feature>
<dbReference type="NCBIfam" id="NF033542">
    <property type="entry name" value="transpos_IS110"/>
    <property type="match status" value="1"/>
</dbReference>
<reference evidence="4" key="1">
    <citation type="journal article" date="2019" name="Int. J. Syst. Evol. Microbiol.">
        <title>The Global Catalogue of Microorganisms (GCM) 10K type strain sequencing project: providing services to taxonomists for standard genome sequencing and annotation.</title>
        <authorList>
            <consortium name="The Broad Institute Genomics Platform"/>
            <consortium name="The Broad Institute Genome Sequencing Center for Infectious Disease"/>
            <person name="Wu L."/>
            <person name="Ma J."/>
        </authorList>
    </citation>
    <scope>NUCLEOTIDE SEQUENCE [LARGE SCALE GENOMIC DNA]</scope>
    <source>
        <strain evidence="4">JCM 17130</strain>
    </source>
</reference>
<sequence>MTAYCGIDWAEAHHDLALVDEGGTMLAKRRISDDLAGFEELLQVLAEHGDCAEDQIPVAIETGRGLFVACMLATGRDVVVINPMAAARYRERTAVTRTKSDAADALMLANVLRTDRHAHRPLPKDSELVRSVAVLARAGQDAVWQRQQATNQLRSLLREYFPAALTAFQVKHIGLASAEARTVLAAAPTPAAAATLTKARLRSLLIKAGRRRNLETWVERVHEIFRTKALRHPAQVEDAYGVAALAILKRLDAAAIAAADLQQATELVFHQHPAAAIITSFPGLGPLGGARVLAEVGDDADRFETARDLKAYAGAAPVTRASGKSHLVLHRRVKNHRLASAGYNWAFAALTHSPGARAHYDRRRARGDGHAAALRNLYNRFLGQLHHCLRSGHLYDEITAFGDQPMRATAA</sequence>
<dbReference type="RefSeq" id="WP_388009106.1">
    <property type="nucleotide sequence ID" value="NZ_JBHUEE010000008.1"/>
</dbReference>
<dbReference type="InterPro" id="IPR003346">
    <property type="entry name" value="Transposase_20"/>
</dbReference>
<evidence type="ECO:0000259" key="1">
    <source>
        <dbReference type="Pfam" id="PF01548"/>
    </source>
</evidence>
<keyword evidence="4" id="KW-1185">Reference proteome</keyword>
<dbReference type="EMBL" id="JBHUEE010000008">
    <property type="protein sequence ID" value="MFD1719244.1"/>
    <property type="molecule type" value="Genomic_DNA"/>
</dbReference>
<dbReference type="PANTHER" id="PTHR33055">
    <property type="entry name" value="TRANSPOSASE FOR INSERTION SEQUENCE ELEMENT IS1111A"/>
    <property type="match status" value="1"/>
</dbReference>
<protein>
    <submittedName>
        <fullName evidence="3">IS110 family transposase</fullName>
    </submittedName>
</protein>
<proteinExistence type="predicted"/>
<feature type="domain" description="Transposase IS110-like N-terminal" evidence="1">
    <location>
        <begin position="5"/>
        <end position="162"/>
    </location>
</feature>
<dbReference type="Pfam" id="PF01548">
    <property type="entry name" value="DEDD_Tnp_IS110"/>
    <property type="match status" value="1"/>
</dbReference>
<evidence type="ECO:0000259" key="2">
    <source>
        <dbReference type="Pfam" id="PF02371"/>
    </source>
</evidence>